<dbReference type="InterPro" id="IPR049355">
    <property type="entry name" value="Formyl_trans-like_C"/>
</dbReference>
<dbReference type="CDD" id="cd08821">
    <property type="entry name" value="FMT_core_like_1"/>
    <property type="match status" value="1"/>
</dbReference>
<dbReference type="Gene3D" id="3.40.50.170">
    <property type="entry name" value="Formyl transferase, N-terminal domain"/>
    <property type="match status" value="1"/>
</dbReference>
<dbReference type="Gene3D" id="3.10.25.20">
    <property type="match status" value="1"/>
</dbReference>
<dbReference type="InterPro" id="IPR011034">
    <property type="entry name" value="Formyl_transferase-like_C_sf"/>
</dbReference>
<feature type="domain" description="Methionyl-tRNA formyltransferase-like C-terminal" evidence="2">
    <location>
        <begin position="170"/>
        <end position="227"/>
    </location>
</feature>
<evidence type="ECO:0000313" key="4">
    <source>
        <dbReference type="Proteomes" id="UP000321577"/>
    </source>
</evidence>
<keyword evidence="4" id="KW-1185">Reference proteome</keyword>
<evidence type="ECO:0000259" key="2">
    <source>
        <dbReference type="Pfam" id="PF21553"/>
    </source>
</evidence>
<gene>
    <name evidence="3" type="ORF">BGE01nite_17660</name>
</gene>
<dbReference type="OrthoDB" id="9802815at2"/>
<dbReference type="Pfam" id="PF21553">
    <property type="entry name" value="Formyl_trans_C_2"/>
    <property type="match status" value="1"/>
</dbReference>
<feature type="region of interest" description="Disordered" evidence="1">
    <location>
        <begin position="152"/>
        <end position="177"/>
    </location>
</feature>
<dbReference type="AlphaFoldDB" id="A0A512M6W6"/>
<dbReference type="Proteomes" id="UP000321577">
    <property type="component" value="Unassembled WGS sequence"/>
</dbReference>
<dbReference type="GO" id="GO:0003824">
    <property type="term" value="F:catalytic activity"/>
    <property type="evidence" value="ECO:0007669"/>
    <property type="project" value="InterPro"/>
</dbReference>
<dbReference type="RefSeq" id="WP_146850073.1">
    <property type="nucleotide sequence ID" value="NZ_BKAG01000010.1"/>
</dbReference>
<accession>A0A512M6W6</accession>
<evidence type="ECO:0000256" key="1">
    <source>
        <dbReference type="SAM" id="MobiDB-lite"/>
    </source>
</evidence>
<proteinExistence type="predicted"/>
<reference evidence="3 4" key="1">
    <citation type="submission" date="2019-07" db="EMBL/GenBank/DDBJ databases">
        <title>Whole genome shotgun sequence of Brevifollis gellanilyticus NBRC 108608.</title>
        <authorList>
            <person name="Hosoyama A."/>
            <person name="Uohara A."/>
            <person name="Ohji S."/>
            <person name="Ichikawa N."/>
        </authorList>
    </citation>
    <scope>NUCLEOTIDE SEQUENCE [LARGE SCALE GENOMIC DNA]</scope>
    <source>
        <strain evidence="3 4">NBRC 108608</strain>
    </source>
</reference>
<dbReference type="InterPro" id="IPR036477">
    <property type="entry name" value="Formyl_transf_N_sf"/>
</dbReference>
<dbReference type="SUPFAM" id="SSF53328">
    <property type="entry name" value="Formyltransferase"/>
    <property type="match status" value="1"/>
</dbReference>
<dbReference type="EMBL" id="BKAG01000010">
    <property type="protein sequence ID" value="GEP42475.1"/>
    <property type="molecule type" value="Genomic_DNA"/>
</dbReference>
<name>A0A512M6W6_9BACT</name>
<protein>
    <recommendedName>
        <fullName evidence="2">Methionyl-tRNA formyltransferase-like C-terminal domain-containing protein</fullName>
    </recommendedName>
</protein>
<comment type="caution">
    <text evidence="3">The sequence shown here is derived from an EMBL/GenBank/DDBJ whole genome shotgun (WGS) entry which is preliminary data.</text>
</comment>
<dbReference type="SUPFAM" id="SSF50486">
    <property type="entry name" value="FMT C-terminal domain-like"/>
    <property type="match status" value="1"/>
</dbReference>
<sequence length="237" mass="26639">MSSSDPNRYIVAGSRPWNRAVFEEQLQTLPGQWSFASTVEELSDQLQQSPAPRYIFFLHWSMRVPDEWLDTHECVCFHMTDVPYGRGGSPLQNLIARGHRETKLTALRMAHEMDAGPVYAKKPLSLEGSAEEIFLRAGRLSADIIAEMVRTQPEPVPQSGEPTPFKRRRPEQSAIPADLPDLGALHDFIRMLDAEGYPHAFIEHGGFRLEFTRASLYDGRLVADVKVTRPTPTAPAT</sequence>
<organism evidence="3 4">
    <name type="scientific">Brevifollis gellanilyticus</name>
    <dbReference type="NCBI Taxonomy" id="748831"/>
    <lineage>
        <taxon>Bacteria</taxon>
        <taxon>Pseudomonadati</taxon>
        <taxon>Verrucomicrobiota</taxon>
        <taxon>Verrucomicrobiia</taxon>
        <taxon>Verrucomicrobiales</taxon>
        <taxon>Verrucomicrobiaceae</taxon>
    </lineage>
</organism>
<evidence type="ECO:0000313" key="3">
    <source>
        <dbReference type="EMBL" id="GEP42475.1"/>
    </source>
</evidence>